<evidence type="ECO:0000256" key="5">
    <source>
        <dbReference type="ARBA" id="ARBA00022822"/>
    </source>
</evidence>
<comment type="caution">
    <text evidence="11">The sequence shown here is derived from an EMBL/GenBank/DDBJ whole genome shotgun (WGS) entry which is preliminary data.</text>
</comment>
<dbReference type="NCBIfam" id="TIGR00262">
    <property type="entry name" value="trpA"/>
    <property type="match status" value="1"/>
</dbReference>
<evidence type="ECO:0000256" key="6">
    <source>
        <dbReference type="ARBA" id="ARBA00023141"/>
    </source>
</evidence>
<dbReference type="Proteomes" id="UP000220527">
    <property type="component" value="Unassembled WGS sequence"/>
</dbReference>
<dbReference type="RefSeq" id="WP_097644947.1">
    <property type="nucleotide sequence ID" value="NZ_NQWI01000082.1"/>
</dbReference>
<reference evidence="12" key="1">
    <citation type="submission" date="2017-08" db="EMBL/GenBank/DDBJ databases">
        <authorList>
            <person name="Grouzdev D.S."/>
            <person name="Gaisin V.A."/>
            <person name="Rysina M.S."/>
            <person name="Gorlenko V.M."/>
        </authorList>
    </citation>
    <scope>NUCLEOTIDE SEQUENCE [LARGE SCALE GENOMIC DNA]</scope>
    <source>
        <strain evidence="12">Kir15-3F</strain>
    </source>
</reference>
<name>A0A2A6RH58_9CHLR</name>
<evidence type="ECO:0000256" key="9">
    <source>
        <dbReference type="HAMAP-Rule" id="MF_00131"/>
    </source>
</evidence>
<dbReference type="FunFam" id="3.20.20.70:FF:000037">
    <property type="entry name" value="Tryptophan synthase alpha chain"/>
    <property type="match status" value="1"/>
</dbReference>
<dbReference type="PANTHER" id="PTHR43406:SF1">
    <property type="entry name" value="TRYPTOPHAN SYNTHASE ALPHA CHAIN, CHLOROPLASTIC"/>
    <property type="match status" value="1"/>
</dbReference>
<dbReference type="HAMAP" id="MF_00131">
    <property type="entry name" value="Trp_synth_alpha"/>
    <property type="match status" value="1"/>
</dbReference>
<dbReference type="InterPro" id="IPR013785">
    <property type="entry name" value="Aldolase_TIM"/>
</dbReference>
<protein>
    <recommendedName>
        <fullName evidence="9">Tryptophan synthase alpha chain</fullName>
        <ecNumber evidence="9">4.2.1.20</ecNumber>
    </recommendedName>
</protein>
<comment type="similarity">
    <text evidence="9 10">Belongs to the TrpA family.</text>
</comment>
<dbReference type="InterPro" id="IPR011060">
    <property type="entry name" value="RibuloseP-bd_barrel"/>
</dbReference>
<dbReference type="InterPro" id="IPR002028">
    <property type="entry name" value="Trp_synthase_suA"/>
</dbReference>
<keyword evidence="6 9" id="KW-0057">Aromatic amino acid biosynthesis</keyword>
<dbReference type="Gene3D" id="3.20.20.70">
    <property type="entry name" value="Aldolase class I"/>
    <property type="match status" value="1"/>
</dbReference>
<evidence type="ECO:0000313" key="11">
    <source>
        <dbReference type="EMBL" id="PDW02190.1"/>
    </source>
</evidence>
<comment type="subunit">
    <text evidence="3 9">Tetramer of two alpha and two beta chains.</text>
</comment>
<evidence type="ECO:0000256" key="2">
    <source>
        <dbReference type="ARBA" id="ARBA00004733"/>
    </source>
</evidence>
<dbReference type="OrthoDB" id="9804578at2"/>
<evidence type="ECO:0000256" key="10">
    <source>
        <dbReference type="RuleBase" id="RU003662"/>
    </source>
</evidence>
<dbReference type="Pfam" id="PF00290">
    <property type="entry name" value="Trp_syntA"/>
    <property type="match status" value="1"/>
</dbReference>
<gene>
    <name evidence="9" type="primary">trpA</name>
    <name evidence="11" type="ORF">CJ255_15190</name>
</gene>
<dbReference type="EMBL" id="NQWI01000082">
    <property type="protein sequence ID" value="PDW02190.1"/>
    <property type="molecule type" value="Genomic_DNA"/>
</dbReference>
<evidence type="ECO:0000256" key="3">
    <source>
        <dbReference type="ARBA" id="ARBA00011270"/>
    </source>
</evidence>
<accession>A0A2A6RH58</accession>
<evidence type="ECO:0000256" key="7">
    <source>
        <dbReference type="ARBA" id="ARBA00023239"/>
    </source>
</evidence>
<organism evidence="11 12">
    <name type="scientific">Candidatus Viridilinea mediisalina</name>
    <dbReference type="NCBI Taxonomy" id="2024553"/>
    <lineage>
        <taxon>Bacteria</taxon>
        <taxon>Bacillati</taxon>
        <taxon>Chloroflexota</taxon>
        <taxon>Chloroflexia</taxon>
        <taxon>Chloroflexales</taxon>
        <taxon>Chloroflexineae</taxon>
        <taxon>Oscillochloridaceae</taxon>
        <taxon>Candidatus Viridilinea</taxon>
    </lineage>
</organism>
<evidence type="ECO:0000256" key="4">
    <source>
        <dbReference type="ARBA" id="ARBA00022605"/>
    </source>
</evidence>
<dbReference type="EC" id="4.2.1.20" evidence="9"/>
<dbReference type="AlphaFoldDB" id="A0A2A6RH58"/>
<evidence type="ECO:0000256" key="8">
    <source>
        <dbReference type="ARBA" id="ARBA00049047"/>
    </source>
</evidence>
<comment type="function">
    <text evidence="1 9">The alpha subunit is responsible for the aldol cleavage of indoleglycerol phosphate to indole and glyceraldehyde 3-phosphate.</text>
</comment>
<dbReference type="UniPathway" id="UPA00035">
    <property type="reaction ID" value="UER00044"/>
</dbReference>
<feature type="active site" description="Proton acceptor" evidence="9">
    <location>
        <position position="49"/>
    </location>
</feature>
<evidence type="ECO:0000256" key="1">
    <source>
        <dbReference type="ARBA" id="ARBA00003365"/>
    </source>
</evidence>
<evidence type="ECO:0000313" key="12">
    <source>
        <dbReference type="Proteomes" id="UP000220527"/>
    </source>
</evidence>
<comment type="catalytic activity">
    <reaction evidence="8 9">
        <text>(1S,2R)-1-C-(indol-3-yl)glycerol 3-phosphate + L-serine = D-glyceraldehyde 3-phosphate + L-tryptophan + H2O</text>
        <dbReference type="Rhea" id="RHEA:10532"/>
        <dbReference type="ChEBI" id="CHEBI:15377"/>
        <dbReference type="ChEBI" id="CHEBI:33384"/>
        <dbReference type="ChEBI" id="CHEBI:57912"/>
        <dbReference type="ChEBI" id="CHEBI:58866"/>
        <dbReference type="ChEBI" id="CHEBI:59776"/>
        <dbReference type="EC" id="4.2.1.20"/>
    </reaction>
</comment>
<dbReference type="PANTHER" id="PTHR43406">
    <property type="entry name" value="TRYPTOPHAN SYNTHASE, ALPHA CHAIN"/>
    <property type="match status" value="1"/>
</dbReference>
<proteinExistence type="inferred from homology"/>
<keyword evidence="4 9" id="KW-0028">Amino-acid biosynthesis</keyword>
<dbReference type="GO" id="GO:0004834">
    <property type="term" value="F:tryptophan synthase activity"/>
    <property type="evidence" value="ECO:0007669"/>
    <property type="project" value="UniProtKB-UniRule"/>
</dbReference>
<keyword evidence="12" id="KW-1185">Reference proteome</keyword>
<sequence>MNRIATTFARLRAEGRVALMPYLTVGFPERESALELVPAMEAAGASMFELGVPFSDPLADGATIQRSAQRALANGITLADCITTTARLRERGVQAPLLLMGYYNPLLRYGLERACSELAAAGGDGWIIPDVPPEEAAELQVAAQAHGLDLIMFVAPTTPEARIAQIAARASGFIYVVSLTGVTGARQSMAANLDAVIARVRRASDLPLVVGFGISRPEHVAEVARIADGAIVGSALIAHLEQQSAEYAPAAAATFVRTLLSVV</sequence>
<keyword evidence="5 9" id="KW-0822">Tryptophan biosynthesis</keyword>
<keyword evidence="7 9" id="KW-0456">Lyase</keyword>
<feature type="active site" description="Proton acceptor" evidence="9">
    <location>
        <position position="60"/>
    </location>
</feature>
<dbReference type="SUPFAM" id="SSF51366">
    <property type="entry name" value="Ribulose-phoshate binding barrel"/>
    <property type="match status" value="1"/>
</dbReference>
<comment type="pathway">
    <text evidence="2 9">Amino-acid biosynthesis; L-tryptophan biosynthesis; L-tryptophan from chorismate: step 5/5.</text>
</comment>
<dbReference type="CDD" id="cd04724">
    <property type="entry name" value="Tryptophan_synthase_alpha"/>
    <property type="match status" value="1"/>
</dbReference>
<dbReference type="GO" id="GO:0005829">
    <property type="term" value="C:cytosol"/>
    <property type="evidence" value="ECO:0007669"/>
    <property type="project" value="TreeGrafter"/>
</dbReference>